<keyword evidence="3" id="KW-0560">Oxidoreductase</keyword>
<dbReference type="KEGG" id="smaz:LH19_27155"/>
<reference evidence="4 5" key="2">
    <citation type="journal article" date="2016" name="Genome Announc.">
        <title>Complete Genome Sequence of Sphingopyxis macrogoltabida Strain 203N (NBRC 111659), a Polyethylene Glycol Degrader.</title>
        <authorList>
            <person name="Ohtsubo Y."/>
            <person name="Nonoyama S."/>
            <person name="Nagata Y."/>
            <person name="Numata M."/>
            <person name="Tsuchikane K."/>
            <person name="Hosoyama A."/>
            <person name="Yamazoe A."/>
            <person name="Tsuda M."/>
            <person name="Fujita N."/>
            <person name="Kawai F."/>
        </authorList>
    </citation>
    <scope>NUCLEOTIDE SEQUENCE [LARGE SCALE GENOMIC DNA]</scope>
    <source>
        <strain evidence="4 5">203N</strain>
    </source>
</reference>
<evidence type="ECO:0000256" key="2">
    <source>
        <dbReference type="ARBA" id="ARBA00022857"/>
    </source>
</evidence>
<dbReference type="PRINTS" id="PR00081">
    <property type="entry name" value="GDHRDH"/>
</dbReference>
<dbReference type="Pfam" id="PF13561">
    <property type="entry name" value="adh_short_C2"/>
    <property type="match status" value="1"/>
</dbReference>
<dbReference type="Gene3D" id="3.40.50.720">
    <property type="entry name" value="NAD(P)-binding Rossmann-like Domain"/>
    <property type="match status" value="1"/>
</dbReference>
<dbReference type="InterPro" id="IPR036291">
    <property type="entry name" value="NAD(P)-bd_dom_sf"/>
</dbReference>
<dbReference type="NCBIfam" id="NF005752">
    <property type="entry name" value="PRK07576.1"/>
    <property type="match status" value="1"/>
</dbReference>
<proteinExistence type="inferred from homology"/>
<dbReference type="GO" id="GO:0008670">
    <property type="term" value="F:2,4-dienoyl-CoA reductase (NADPH) activity"/>
    <property type="evidence" value="ECO:0007669"/>
    <property type="project" value="InterPro"/>
</dbReference>
<dbReference type="EMBL" id="CP013345">
    <property type="protein sequence ID" value="AMU92716.1"/>
    <property type="molecule type" value="Genomic_DNA"/>
</dbReference>
<dbReference type="PANTHER" id="PTHR43296:SF2">
    <property type="entry name" value="PEROXISOMAL 2,4-DIENOYL-COA REDUCTASE [(3E)-ENOYL-COA-PRODUCING]"/>
    <property type="match status" value="1"/>
</dbReference>
<reference evidence="5" key="1">
    <citation type="submission" date="2015-11" db="EMBL/GenBank/DDBJ databases">
        <title>Complete genome sequence of a polyethylene-glycol degrader Sphingopyxis macrogoltabida 203N (NBRC 111659).</title>
        <authorList>
            <person name="Yoshiyuki O."/>
            <person name="Shouta N."/>
            <person name="Nagata Y."/>
            <person name="Numata M."/>
            <person name="Tsuchikane K."/>
            <person name="Hosoyama A."/>
            <person name="Yamazoe A."/>
            <person name="Tsuda M."/>
            <person name="Fujita N."/>
            <person name="Kawai F."/>
        </authorList>
    </citation>
    <scope>NUCLEOTIDE SEQUENCE [LARGE SCALE GENOMIC DNA]</scope>
    <source>
        <strain evidence="5">203N</strain>
        <plasmid evidence="5">unnamed1</plasmid>
    </source>
</reference>
<gene>
    <name evidence="4" type="ORF">ATM17_31150</name>
</gene>
<dbReference type="GO" id="GO:0009062">
    <property type="term" value="P:fatty acid catabolic process"/>
    <property type="evidence" value="ECO:0007669"/>
    <property type="project" value="InterPro"/>
</dbReference>
<evidence type="ECO:0000256" key="1">
    <source>
        <dbReference type="ARBA" id="ARBA00006484"/>
    </source>
</evidence>
<organism evidence="4 5">
    <name type="scientific">Sphingopyxis macrogoltabida</name>
    <name type="common">Sphingomonas macrogoltabidus</name>
    <dbReference type="NCBI Taxonomy" id="33050"/>
    <lineage>
        <taxon>Bacteria</taxon>
        <taxon>Pseudomonadati</taxon>
        <taxon>Pseudomonadota</taxon>
        <taxon>Alphaproteobacteria</taxon>
        <taxon>Sphingomonadales</taxon>
        <taxon>Sphingomonadaceae</taxon>
        <taxon>Sphingopyxis</taxon>
    </lineage>
</organism>
<keyword evidence="5" id="KW-1185">Reference proteome</keyword>
<dbReference type="Proteomes" id="UP000076088">
    <property type="component" value="Plasmid unnamed1"/>
</dbReference>
<sequence length="258" mass="26025">MNVSGKKALVVGASSGINLAIAKRLGAQGARLVVASRTPERIAAAAEGLRADGLDAIGIAGDVRDAAAMEDVAGQAARHLGGIDIVVSGAAGNFFASAEEMSANGFRTVVEIDLIGTFNVFKAAFAHLTRPGASLVAVSAPQAQRAMRNQAHACAAKAGVDMLTKCLALEWGAHGIRVNGVSPGPIADTEGLARLTGEGDLADRVQAALALPYFGRGSDVGDAVAFLCSDAASYVTGTILDCDGGMRLGDLPVPSGSR</sequence>
<dbReference type="FunFam" id="3.40.50.720:FF:000084">
    <property type="entry name" value="Short-chain dehydrogenase reductase"/>
    <property type="match status" value="1"/>
</dbReference>
<evidence type="ECO:0000313" key="4">
    <source>
        <dbReference type="EMBL" id="AMU92716.1"/>
    </source>
</evidence>
<dbReference type="InterPro" id="IPR045017">
    <property type="entry name" value="DECR2-like"/>
</dbReference>
<evidence type="ECO:0000313" key="5">
    <source>
        <dbReference type="Proteomes" id="UP000076088"/>
    </source>
</evidence>
<dbReference type="InterPro" id="IPR002347">
    <property type="entry name" value="SDR_fam"/>
</dbReference>
<dbReference type="PANTHER" id="PTHR43296">
    <property type="entry name" value="PEROXISOMAL 2,4-DIENOYL-COA REDUCTASE"/>
    <property type="match status" value="1"/>
</dbReference>
<name>A0AAC9AZZ9_SPHMC</name>
<evidence type="ECO:0000256" key="3">
    <source>
        <dbReference type="ARBA" id="ARBA00023002"/>
    </source>
</evidence>
<comment type="similarity">
    <text evidence="1">Belongs to the short-chain dehydrogenases/reductases (SDR) family.</text>
</comment>
<geneLocation type="plasmid" evidence="4 5">
    <name>unnamed1</name>
</geneLocation>
<dbReference type="AlphaFoldDB" id="A0AAC9AZZ9"/>
<protein>
    <submittedName>
        <fullName evidence="4">Short-chain dehydrogenase</fullName>
    </submittedName>
</protein>
<dbReference type="SUPFAM" id="SSF51735">
    <property type="entry name" value="NAD(P)-binding Rossmann-fold domains"/>
    <property type="match status" value="1"/>
</dbReference>
<accession>A0AAC9AZZ9</accession>
<keyword evidence="4" id="KW-0614">Plasmid</keyword>
<keyword evidence="2" id="KW-0521">NADP</keyword>